<feature type="non-terminal residue" evidence="3">
    <location>
        <position position="261"/>
    </location>
</feature>
<dbReference type="InterPro" id="IPR046529">
    <property type="entry name" value="DUF6594"/>
</dbReference>
<name>A0A6G1HBA6_9PEZI</name>
<dbReference type="AlphaFoldDB" id="A0A6G1HBA6"/>
<feature type="non-terminal residue" evidence="3">
    <location>
        <position position="1"/>
    </location>
</feature>
<dbReference type="PANTHER" id="PTHR34502:SF4">
    <property type="entry name" value="DUF6594 DOMAIN-CONTAINING PROTEIN"/>
    <property type="match status" value="1"/>
</dbReference>
<feature type="domain" description="DUF6594" evidence="2">
    <location>
        <begin position="9"/>
        <end position="261"/>
    </location>
</feature>
<feature type="transmembrane region" description="Helical" evidence="1">
    <location>
        <begin position="222"/>
        <end position="241"/>
    </location>
</feature>
<keyword evidence="1" id="KW-1133">Transmembrane helix</keyword>
<evidence type="ECO:0000313" key="3">
    <source>
        <dbReference type="EMBL" id="KAF1990513.1"/>
    </source>
</evidence>
<evidence type="ECO:0000259" key="2">
    <source>
        <dbReference type="Pfam" id="PF20237"/>
    </source>
</evidence>
<feature type="transmembrane region" description="Helical" evidence="1">
    <location>
        <begin position="195"/>
        <end position="216"/>
    </location>
</feature>
<reference evidence="3" key="1">
    <citation type="journal article" date="2020" name="Stud. Mycol.">
        <title>101 Dothideomycetes genomes: a test case for predicting lifestyles and emergence of pathogens.</title>
        <authorList>
            <person name="Haridas S."/>
            <person name="Albert R."/>
            <person name="Binder M."/>
            <person name="Bloem J."/>
            <person name="Labutti K."/>
            <person name="Salamov A."/>
            <person name="Andreopoulos B."/>
            <person name="Baker S."/>
            <person name="Barry K."/>
            <person name="Bills G."/>
            <person name="Bluhm B."/>
            <person name="Cannon C."/>
            <person name="Castanera R."/>
            <person name="Culley D."/>
            <person name="Daum C."/>
            <person name="Ezra D."/>
            <person name="Gonzalez J."/>
            <person name="Henrissat B."/>
            <person name="Kuo A."/>
            <person name="Liang C."/>
            <person name="Lipzen A."/>
            <person name="Lutzoni F."/>
            <person name="Magnuson J."/>
            <person name="Mondo S."/>
            <person name="Nolan M."/>
            <person name="Ohm R."/>
            <person name="Pangilinan J."/>
            <person name="Park H.-J."/>
            <person name="Ramirez L."/>
            <person name="Alfaro M."/>
            <person name="Sun H."/>
            <person name="Tritt A."/>
            <person name="Yoshinaga Y."/>
            <person name="Zwiers L.-H."/>
            <person name="Turgeon B."/>
            <person name="Goodwin S."/>
            <person name="Spatafora J."/>
            <person name="Crous P."/>
            <person name="Grigoriev I."/>
        </authorList>
    </citation>
    <scope>NUCLEOTIDE SEQUENCE</scope>
    <source>
        <strain evidence="3">CBS 113979</strain>
    </source>
</reference>
<keyword evidence="4" id="KW-1185">Reference proteome</keyword>
<dbReference type="Proteomes" id="UP000800041">
    <property type="component" value="Unassembled WGS sequence"/>
</dbReference>
<evidence type="ECO:0000256" key="1">
    <source>
        <dbReference type="SAM" id="Phobius"/>
    </source>
</evidence>
<dbReference type="OrthoDB" id="3533814at2759"/>
<dbReference type="PANTHER" id="PTHR34502">
    <property type="entry name" value="DUF6594 DOMAIN-CONTAINING PROTEIN-RELATED"/>
    <property type="match status" value="1"/>
</dbReference>
<protein>
    <recommendedName>
        <fullName evidence="2">DUF6594 domain-containing protein</fullName>
    </recommendedName>
</protein>
<evidence type="ECO:0000313" key="4">
    <source>
        <dbReference type="Proteomes" id="UP000800041"/>
    </source>
</evidence>
<dbReference type="Pfam" id="PF20237">
    <property type="entry name" value="DUF6594"/>
    <property type="match status" value="1"/>
</dbReference>
<sequence>EAASLRNGYPSLAEWMAGDPDNETFIFRKFNRLAARNILHLQSELVTLEKKLDVLDAEGQRGDADARQSLRRWETFVEKAEDATSLEGRRMKILQNTKRCFFSSQIADLGHPRDSALRSLRSYMNNEDETQILLSGRAKSMLDDAADLAALRPPKDADLLSRFLQDHWPRWATSESQETSLQTVHFRERHVSRTVAVINIIVAAILLIGAILGLYTVSSPDARLGMISTFTVLFALSLGLLSNAKRAEIFAATAAYAAVLV</sequence>
<organism evidence="3 4">
    <name type="scientific">Aulographum hederae CBS 113979</name>
    <dbReference type="NCBI Taxonomy" id="1176131"/>
    <lineage>
        <taxon>Eukaryota</taxon>
        <taxon>Fungi</taxon>
        <taxon>Dikarya</taxon>
        <taxon>Ascomycota</taxon>
        <taxon>Pezizomycotina</taxon>
        <taxon>Dothideomycetes</taxon>
        <taxon>Pleosporomycetidae</taxon>
        <taxon>Aulographales</taxon>
        <taxon>Aulographaceae</taxon>
    </lineage>
</organism>
<keyword evidence="1" id="KW-0812">Transmembrane</keyword>
<proteinExistence type="predicted"/>
<dbReference type="EMBL" id="ML977142">
    <property type="protein sequence ID" value="KAF1990513.1"/>
    <property type="molecule type" value="Genomic_DNA"/>
</dbReference>
<gene>
    <name evidence="3" type="ORF">K402DRAFT_304702</name>
</gene>
<keyword evidence="1" id="KW-0472">Membrane</keyword>
<accession>A0A6G1HBA6</accession>